<keyword evidence="5 6" id="KW-0067">ATP-binding</keyword>
<dbReference type="RefSeq" id="WP_130263721.1">
    <property type="nucleotide sequence ID" value="NZ_CP035952.1"/>
</dbReference>
<accession>A0A411MG59</accession>
<dbReference type="PANTHER" id="PTHR23117:SF8">
    <property type="entry name" value="RIBOSE 1,5-BISPHOSPHATE PHOSPHOKINASE PHNN"/>
    <property type="match status" value="1"/>
</dbReference>
<dbReference type="GO" id="GO:0005829">
    <property type="term" value="C:cytosol"/>
    <property type="evidence" value="ECO:0007669"/>
    <property type="project" value="TreeGrafter"/>
</dbReference>
<reference evidence="8 9" key="1">
    <citation type="submission" date="2019-02" db="EMBL/GenBank/DDBJ databases">
        <title>Complete genome sequence of Pseudomonas sp. SNU WT1 isolated from rainbow trout.</title>
        <authorList>
            <person name="Oh W.T."/>
            <person name="Park S.C."/>
        </authorList>
    </citation>
    <scope>NUCLEOTIDE SEQUENCE [LARGE SCALE GENOMIC DNA]</scope>
    <source>
        <strain evidence="8 9">SNU WT1</strain>
    </source>
</reference>
<dbReference type="PANTHER" id="PTHR23117">
    <property type="entry name" value="GUANYLATE KINASE-RELATED"/>
    <property type="match status" value="1"/>
</dbReference>
<feature type="binding site" evidence="6">
    <location>
        <begin position="22"/>
        <end position="29"/>
    </location>
    <ligand>
        <name>ATP</name>
        <dbReference type="ChEBI" id="CHEBI:30616"/>
    </ligand>
</feature>
<comment type="similarity">
    <text evidence="6">Belongs to the ribose 1,5-bisphosphokinase family.</text>
</comment>
<dbReference type="OrthoDB" id="341217at2"/>
<evidence type="ECO:0000256" key="5">
    <source>
        <dbReference type="ARBA" id="ARBA00022840"/>
    </source>
</evidence>
<dbReference type="InterPro" id="IPR027417">
    <property type="entry name" value="P-loop_NTPase"/>
</dbReference>
<dbReference type="NCBIfam" id="TIGR02322">
    <property type="entry name" value="phosphon_PhnN"/>
    <property type="match status" value="1"/>
</dbReference>
<dbReference type="GO" id="GO:0005524">
    <property type="term" value="F:ATP binding"/>
    <property type="evidence" value="ECO:0007669"/>
    <property type="project" value="UniProtKB-KW"/>
</dbReference>
<dbReference type="EMBL" id="CP035952">
    <property type="protein sequence ID" value="QBF25818.1"/>
    <property type="molecule type" value="Genomic_DNA"/>
</dbReference>
<evidence type="ECO:0000313" key="8">
    <source>
        <dbReference type="EMBL" id="QBF25818.1"/>
    </source>
</evidence>
<dbReference type="GO" id="GO:0033863">
    <property type="term" value="F:ribose 1,5-bisphosphate phosphokinase activity"/>
    <property type="evidence" value="ECO:0007669"/>
    <property type="project" value="UniProtKB-UniRule"/>
</dbReference>
<dbReference type="SMART" id="SM00072">
    <property type="entry name" value="GuKc"/>
    <property type="match status" value="1"/>
</dbReference>
<name>A0A411MG59_9PSED</name>
<feature type="domain" description="Guanylate kinase-like" evidence="7">
    <location>
        <begin position="15"/>
        <end position="190"/>
    </location>
</feature>
<dbReference type="InterPro" id="IPR008145">
    <property type="entry name" value="GK/Ca_channel_bsu"/>
</dbReference>
<sequence length="198" mass="21583">MQHDASASRRTANPGRLVYLMGPSGAGKDSLLDAARSALQCQHVEIARRVITRSAEAKGEDALAVSLEQFEQMSAEGAFALQWRANGLAYGIPAQIDAWLAEGRTVLVNGSRAHLPLARERYPQLLPVLLSVAPQVLRQRLLSRGRESQEDIERRMERAQQVQVADRDVQVLDNSTSLSAAVQGLLVLLHQQGLLGSS</sequence>
<proteinExistence type="inferred from homology"/>
<dbReference type="AlphaFoldDB" id="A0A411MG59"/>
<comment type="pathway">
    <text evidence="2 6">Metabolic intermediate biosynthesis; 5-phospho-alpha-D-ribose 1-diphosphate biosynthesis; 5-phospho-alpha-D-ribose 1-diphosphate from D-ribose 5-phosphate (route II): step 3/3.</text>
</comment>
<keyword evidence="9" id="KW-1185">Reference proteome</keyword>
<dbReference type="KEGG" id="ptk:EXN22_08975"/>
<dbReference type="UniPathway" id="UPA00087">
    <property type="reaction ID" value="UER00175"/>
</dbReference>
<keyword evidence="4 6" id="KW-0547">Nucleotide-binding</keyword>
<dbReference type="SUPFAM" id="SSF52540">
    <property type="entry name" value="P-loop containing nucleoside triphosphate hydrolases"/>
    <property type="match status" value="1"/>
</dbReference>
<evidence type="ECO:0000256" key="1">
    <source>
        <dbReference type="ARBA" id="ARBA00000373"/>
    </source>
</evidence>
<dbReference type="GO" id="GO:0019634">
    <property type="term" value="P:organic phosphonate metabolic process"/>
    <property type="evidence" value="ECO:0007669"/>
    <property type="project" value="UniProtKB-UniRule"/>
</dbReference>
<dbReference type="InterPro" id="IPR012699">
    <property type="entry name" value="PhnN"/>
</dbReference>
<dbReference type="HAMAP" id="MF_00836">
    <property type="entry name" value="PhnN"/>
    <property type="match status" value="1"/>
</dbReference>
<organism evidence="8 9">
    <name type="scientific">Pseudomonas tructae</name>
    <dbReference type="NCBI Taxonomy" id="2518644"/>
    <lineage>
        <taxon>Bacteria</taxon>
        <taxon>Pseudomonadati</taxon>
        <taxon>Pseudomonadota</taxon>
        <taxon>Gammaproteobacteria</taxon>
        <taxon>Pseudomonadales</taxon>
        <taxon>Pseudomonadaceae</taxon>
        <taxon>Pseudomonas</taxon>
    </lineage>
</organism>
<dbReference type="NCBIfam" id="NF007485">
    <property type="entry name" value="PRK10078.1"/>
    <property type="match status" value="1"/>
</dbReference>
<evidence type="ECO:0000256" key="3">
    <source>
        <dbReference type="ARBA" id="ARBA00022679"/>
    </source>
</evidence>
<evidence type="ECO:0000256" key="6">
    <source>
        <dbReference type="HAMAP-Rule" id="MF_00836"/>
    </source>
</evidence>
<evidence type="ECO:0000313" key="9">
    <source>
        <dbReference type="Proteomes" id="UP000291130"/>
    </source>
</evidence>
<dbReference type="EC" id="2.7.4.23" evidence="6"/>
<evidence type="ECO:0000256" key="4">
    <source>
        <dbReference type="ARBA" id="ARBA00022741"/>
    </source>
</evidence>
<gene>
    <name evidence="6 8" type="primary">phnN</name>
    <name evidence="8" type="ORF">EXN22_08975</name>
</gene>
<comment type="catalytic activity">
    <reaction evidence="1 6">
        <text>alpha-D-ribose 1,5-bisphosphate + ATP = 5-phospho-alpha-D-ribose 1-diphosphate + ADP</text>
        <dbReference type="Rhea" id="RHEA:20109"/>
        <dbReference type="ChEBI" id="CHEBI:30616"/>
        <dbReference type="ChEBI" id="CHEBI:58017"/>
        <dbReference type="ChEBI" id="CHEBI:68688"/>
        <dbReference type="ChEBI" id="CHEBI:456216"/>
        <dbReference type="EC" id="2.7.4.23"/>
    </reaction>
</comment>
<dbReference type="InterPro" id="IPR008144">
    <property type="entry name" value="Guanylate_kin-like_dom"/>
</dbReference>
<dbReference type="Proteomes" id="UP000291130">
    <property type="component" value="Chromosome"/>
</dbReference>
<evidence type="ECO:0000256" key="2">
    <source>
        <dbReference type="ARBA" id="ARBA00005069"/>
    </source>
</evidence>
<keyword evidence="8" id="KW-0418">Kinase</keyword>
<dbReference type="Pfam" id="PF00625">
    <property type="entry name" value="Guanylate_kin"/>
    <property type="match status" value="1"/>
</dbReference>
<evidence type="ECO:0000259" key="7">
    <source>
        <dbReference type="PROSITE" id="PS50052"/>
    </source>
</evidence>
<dbReference type="PROSITE" id="PS50052">
    <property type="entry name" value="GUANYLATE_KINASE_2"/>
    <property type="match status" value="1"/>
</dbReference>
<dbReference type="Gene3D" id="3.40.50.300">
    <property type="entry name" value="P-loop containing nucleotide triphosphate hydrolases"/>
    <property type="match status" value="1"/>
</dbReference>
<protein>
    <recommendedName>
        <fullName evidence="6">Ribose 1,5-bisphosphate phosphokinase PhnN</fullName>
        <ecNumber evidence="6">2.7.4.23</ecNumber>
    </recommendedName>
    <alternativeName>
        <fullName evidence="6">Ribose 1,5-bisphosphokinase</fullName>
    </alternativeName>
</protein>
<dbReference type="GO" id="GO:0006015">
    <property type="term" value="P:5-phosphoribose 1-diphosphate biosynthetic process"/>
    <property type="evidence" value="ECO:0007669"/>
    <property type="project" value="UniProtKB-UniRule"/>
</dbReference>
<keyword evidence="3 6" id="KW-0808">Transferase</keyword>
<comment type="function">
    <text evidence="6">Catalyzes the phosphorylation of ribose 1,5-bisphosphate to 5-phospho-D-ribosyl alpha-1-diphosphate (PRPP).</text>
</comment>